<name>A0ABS7KVT2_CLOSR</name>
<reference evidence="7 8" key="1">
    <citation type="journal article" date="2021" name="Cell Host Microbe">
        <title>in vivo commensal control of Clostridioides difficile virulence.</title>
        <authorList>
            <person name="Girinathan B.P."/>
            <person name="Dibenedetto N."/>
            <person name="Worley J.N."/>
            <person name="Peltier J."/>
            <person name="Arrieta-Ortiz M.L."/>
            <person name="Rupa Christinal Immanuel S."/>
            <person name="Lavin R."/>
            <person name="Delaney M.L."/>
            <person name="Cummins C."/>
            <person name="Hoffmann M."/>
            <person name="Luo Y."/>
            <person name="Gonzalez-Escalona N."/>
            <person name="Allard M."/>
            <person name="Onderdonk A.B."/>
            <person name="Gerber G.K."/>
            <person name="Sonenshein A.L."/>
            <person name="Baliga N."/>
            <person name="Dupuy B."/>
            <person name="Bry L."/>
        </authorList>
    </citation>
    <scope>NUCLEOTIDE SEQUENCE [LARGE SCALE GENOMIC DNA]</scope>
    <source>
        <strain evidence="7 8">DSM 599</strain>
    </source>
</reference>
<dbReference type="Pfam" id="PF00258">
    <property type="entry name" value="Flavodoxin_1"/>
    <property type="match status" value="1"/>
</dbReference>
<evidence type="ECO:0000256" key="4">
    <source>
        <dbReference type="ARBA" id="ARBA00022982"/>
    </source>
</evidence>
<sequence length="419" mass="47638">MRNVEIKKDIYWVGALDPKLRIFDIIMYTPYGTTYNSYVVKGNEKIALFETVKEKCFDEYLKTLETLDITPADIDYIIVDHTEPDHAGSVGKILDLAPHAKVVGSMQAISYLKEIINRDFEHIVVRDGDTLSLGNKTLKFISAPFLHWPDSMYTYVVEDEVLITCDSFGSHYSCEEVFNDLIPDKDAYNEALRYYYDCIMGPFKPFVLKAINKIKDLKIDVICPGHGPVLREDPWKIVETYKEWSTPVKPKINGDKKVTICYVSAYGYTEELAKHIAEGIKKDHNVEVKMYDVIHHETAEILKDIEESDGLLFGSPTIVNELLPPIRILLANLNPIIHGGKFAAAFGSYGWSGEAVPRIEHRLEELKMKLVNPGLRVKFRASQEQIEEAINFGNSFSKTMFGEMDIKAVDHGKCDVVKK</sequence>
<dbReference type="Pfam" id="PF19583">
    <property type="entry name" value="ODP"/>
    <property type="match status" value="1"/>
</dbReference>
<gene>
    <name evidence="7" type="ORF">K5V21_05575</name>
</gene>
<dbReference type="InterPro" id="IPR001279">
    <property type="entry name" value="Metallo-B-lactamas"/>
</dbReference>
<evidence type="ECO:0000256" key="1">
    <source>
        <dbReference type="ARBA" id="ARBA00001962"/>
    </source>
</evidence>
<keyword evidence="4" id="KW-0249">Electron transport</keyword>
<dbReference type="PROSITE" id="PS50902">
    <property type="entry name" value="FLAVODOXIN_LIKE"/>
    <property type="match status" value="1"/>
</dbReference>
<feature type="domain" description="Flavodoxin-like" evidence="6">
    <location>
        <begin position="258"/>
        <end position="397"/>
    </location>
</feature>
<evidence type="ECO:0000259" key="6">
    <source>
        <dbReference type="PROSITE" id="PS50902"/>
    </source>
</evidence>
<dbReference type="PANTHER" id="PTHR32145">
    <property type="entry name" value="DIFLAVIN FLAVOPROTEIN A 2-RELATED"/>
    <property type="match status" value="1"/>
</dbReference>
<dbReference type="InterPro" id="IPR008254">
    <property type="entry name" value="Flavodoxin/NO_synth"/>
</dbReference>
<dbReference type="InterPro" id="IPR051285">
    <property type="entry name" value="NADH_oxidoreductase_modular"/>
</dbReference>
<proteinExistence type="inferred from homology"/>
<evidence type="ECO:0000256" key="2">
    <source>
        <dbReference type="ARBA" id="ARBA00007121"/>
    </source>
</evidence>
<comment type="cofactor">
    <cofactor evidence="1">
        <name>Fe cation</name>
        <dbReference type="ChEBI" id="CHEBI:24875"/>
    </cofactor>
</comment>
<keyword evidence="5" id="KW-0408">Iron</keyword>
<evidence type="ECO:0000313" key="8">
    <source>
        <dbReference type="Proteomes" id="UP001299068"/>
    </source>
</evidence>
<evidence type="ECO:0000256" key="5">
    <source>
        <dbReference type="ARBA" id="ARBA00023004"/>
    </source>
</evidence>
<dbReference type="SUPFAM" id="SSF52218">
    <property type="entry name" value="Flavoproteins"/>
    <property type="match status" value="1"/>
</dbReference>
<keyword evidence="8" id="KW-1185">Reference proteome</keyword>
<dbReference type="Gene3D" id="3.40.50.360">
    <property type="match status" value="1"/>
</dbReference>
<dbReference type="InterPro" id="IPR045761">
    <property type="entry name" value="ODP_dom"/>
</dbReference>
<dbReference type="InterPro" id="IPR016440">
    <property type="entry name" value="Rubredoxin-O_OxRdtase"/>
</dbReference>
<accession>A0ABS7KVT2</accession>
<dbReference type="InterPro" id="IPR029039">
    <property type="entry name" value="Flavoprotein-like_sf"/>
</dbReference>
<evidence type="ECO:0000313" key="7">
    <source>
        <dbReference type="EMBL" id="MBY0754921.1"/>
    </source>
</evidence>
<comment type="similarity">
    <text evidence="2">In the N-terminal section; belongs to the zinc metallo-hydrolase group 3 family.</text>
</comment>
<dbReference type="EMBL" id="JAIKTU010000004">
    <property type="protein sequence ID" value="MBY0754921.1"/>
    <property type="molecule type" value="Genomic_DNA"/>
</dbReference>
<dbReference type="PIRSF" id="PIRSF005243">
    <property type="entry name" value="ROO"/>
    <property type="match status" value="1"/>
</dbReference>
<dbReference type="Gene3D" id="3.60.15.10">
    <property type="entry name" value="Ribonuclease Z/Hydroxyacylglutathione hydrolase-like"/>
    <property type="match status" value="1"/>
</dbReference>
<dbReference type="RefSeq" id="WP_221859822.1">
    <property type="nucleotide sequence ID" value="NZ_JAIKTU010000004.1"/>
</dbReference>
<dbReference type="CDD" id="cd07709">
    <property type="entry name" value="flavodiiron_proteins_MBL-fold"/>
    <property type="match status" value="1"/>
</dbReference>
<dbReference type="Proteomes" id="UP001299068">
    <property type="component" value="Unassembled WGS sequence"/>
</dbReference>
<dbReference type="SMART" id="SM00849">
    <property type="entry name" value="Lactamase_B"/>
    <property type="match status" value="1"/>
</dbReference>
<dbReference type="PANTHER" id="PTHR32145:SF11">
    <property type="entry name" value="DIFLAVIN FLAVOPROTEIN A 2-RELATED"/>
    <property type="match status" value="1"/>
</dbReference>
<dbReference type="InterPro" id="IPR036866">
    <property type="entry name" value="RibonucZ/Hydroxyglut_hydro"/>
</dbReference>
<evidence type="ECO:0000256" key="3">
    <source>
        <dbReference type="ARBA" id="ARBA00022448"/>
    </source>
</evidence>
<comment type="caution">
    <text evidence="7">The sequence shown here is derived from an EMBL/GenBank/DDBJ whole genome shotgun (WGS) entry which is preliminary data.</text>
</comment>
<organism evidence="7 8">
    <name type="scientific">Clostridium sardiniense</name>
    <name type="common">Clostridium absonum</name>
    <dbReference type="NCBI Taxonomy" id="29369"/>
    <lineage>
        <taxon>Bacteria</taxon>
        <taxon>Bacillati</taxon>
        <taxon>Bacillota</taxon>
        <taxon>Clostridia</taxon>
        <taxon>Eubacteriales</taxon>
        <taxon>Clostridiaceae</taxon>
        <taxon>Clostridium</taxon>
    </lineage>
</organism>
<keyword evidence="3" id="KW-0813">Transport</keyword>
<protein>
    <submittedName>
        <fullName evidence="7">FprA family A-type flavoprotein</fullName>
    </submittedName>
</protein>
<dbReference type="SUPFAM" id="SSF56281">
    <property type="entry name" value="Metallo-hydrolase/oxidoreductase"/>
    <property type="match status" value="1"/>
</dbReference>